<evidence type="ECO:0000313" key="2">
    <source>
        <dbReference type="Proteomes" id="UP000182229"/>
    </source>
</evidence>
<comment type="caution">
    <text evidence="1">The sequence shown here is derived from an EMBL/GenBank/DDBJ whole genome shotgun (WGS) entry which is preliminary data.</text>
</comment>
<name>A0A1L9B2Q6_9BACT</name>
<dbReference type="AlphaFoldDB" id="A0A1L9B2Q6"/>
<dbReference type="STRING" id="83449.BON30_32375"/>
<dbReference type="Proteomes" id="UP000182229">
    <property type="component" value="Unassembled WGS sequence"/>
</dbReference>
<reference evidence="1 2" key="2">
    <citation type="submission" date="2016-12" db="EMBL/GenBank/DDBJ databases">
        <title>Draft Genome Sequence of Cystobacter ferrugineus Strain Cbfe23.</title>
        <authorList>
            <person name="Akbar S."/>
            <person name="Dowd S.E."/>
            <person name="Stevens D.C."/>
        </authorList>
    </citation>
    <scope>NUCLEOTIDE SEQUENCE [LARGE SCALE GENOMIC DNA]</scope>
    <source>
        <strain evidence="1 2">Cbfe23</strain>
    </source>
</reference>
<gene>
    <name evidence="1" type="ORF">BON30_32375</name>
</gene>
<organism evidence="1 2">
    <name type="scientific">Cystobacter ferrugineus</name>
    <dbReference type="NCBI Taxonomy" id="83449"/>
    <lineage>
        <taxon>Bacteria</taxon>
        <taxon>Pseudomonadati</taxon>
        <taxon>Myxococcota</taxon>
        <taxon>Myxococcia</taxon>
        <taxon>Myxococcales</taxon>
        <taxon>Cystobacterineae</taxon>
        <taxon>Archangiaceae</taxon>
        <taxon>Cystobacter</taxon>
    </lineage>
</organism>
<accession>A0A1L9B2Q6</accession>
<sequence>MPLSKTKWAGLALAATSLIIGLSFSWGTDSPPPAPAPSVAPAAVTEQAMARMEIKAAETARERLAQIPEPVVPQEVGGFSHEEIGKASVAFREMLSVQGLYNQRVARGRIIDRLLESPRGADIASRTLTDPSFAREAFGDLQAEARLFSIEVLKVAATRGQEGPLLRSAEAVAQQLSQSDDGVAPLDAGRSADLRDMVRAVIEVKSVEAFSDGNPRLVREMGYASTLSPRVKSLYDEILFAYLKHQYGRERATEMAAALLDG</sequence>
<keyword evidence="2" id="KW-1185">Reference proteome</keyword>
<protein>
    <recommendedName>
        <fullName evidence="3">DUF4197 domain-containing protein</fullName>
    </recommendedName>
</protein>
<evidence type="ECO:0000313" key="1">
    <source>
        <dbReference type="EMBL" id="OJH36463.1"/>
    </source>
</evidence>
<dbReference type="RefSeq" id="WP_071902350.1">
    <property type="nucleotide sequence ID" value="NZ_MPIN01000010.1"/>
</dbReference>
<evidence type="ECO:0008006" key="3">
    <source>
        <dbReference type="Google" id="ProtNLM"/>
    </source>
</evidence>
<dbReference type="EMBL" id="MPIN01000010">
    <property type="protein sequence ID" value="OJH36463.1"/>
    <property type="molecule type" value="Genomic_DNA"/>
</dbReference>
<proteinExistence type="predicted"/>
<reference evidence="2" key="1">
    <citation type="submission" date="2016-11" db="EMBL/GenBank/DDBJ databases">
        <authorList>
            <person name="Shukria A."/>
            <person name="Stevens D.C."/>
        </authorList>
    </citation>
    <scope>NUCLEOTIDE SEQUENCE [LARGE SCALE GENOMIC DNA]</scope>
    <source>
        <strain evidence="2">Cbfe23</strain>
    </source>
</reference>